<feature type="domain" description="HTH marR-type" evidence="1">
    <location>
        <begin position="1"/>
        <end position="95"/>
    </location>
</feature>
<dbReference type="Proteomes" id="UP000611796">
    <property type="component" value="Unassembled WGS sequence"/>
</dbReference>
<dbReference type="PIRSF" id="PIRSF037383">
    <property type="entry name" value="LicCA"/>
    <property type="match status" value="1"/>
</dbReference>
<comment type="caution">
    <text evidence="2">The sequence shown here is derived from an EMBL/GenBank/DDBJ whole genome shotgun (WGS) entry which is preliminary data.</text>
</comment>
<dbReference type="Pfam" id="PF01633">
    <property type="entry name" value="Choline_kinase"/>
    <property type="match status" value="1"/>
</dbReference>
<dbReference type="Gene3D" id="3.90.550.10">
    <property type="entry name" value="Spore Coat Polysaccharide Biosynthesis Protein SpsA, Chain A"/>
    <property type="match status" value="1"/>
</dbReference>
<dbReference type="Gene3D" id="1.10.10.10">
    <property type="entry name" value="Winged helix-like DNA-binding domain superfamily/Winged helix DNA-binding domain"/>
    <property type="match status" value="1"/>
</dbReference>
<dbReference type="InterPro" id="IPR036390">
    <property type="entry name" value="WH_DNA-bd_sf"/>
</dbReference>
<organism evidence="2 3">
    <name type="scientific">Paeniclostridium hominis</name>
    <dbReference type="NCBI Taxonomy" id="2764329"/>
    <lineage>
        <taxon>Bacteria</taxon>
        <taxon>Bacillati</taxon>
        <taxon>Bacillota</taxon>
        <taxon>Clostridia</taxon>
        <taxon>Peptostreptococcales</taxon>
        <taxon>Peptostreptococcaceae</taxon>
        <taxon>Paeniclostridium</taxon>
    </lineage>
</organism>
<proteinExistence type="predicted"/>
<dbReference type="Pfam" id="PF13412">
    <property type="entry name" value="HTH_24"/>
    <property type="match status" value="1"/>
</dbReference>
<reference evidence="2 3" key="1">
    <citation type="submission" date="2020-08" db="EMBL/GenBank/DDBJ databases">
        <authorList>
            <person name="Liu C."/>
            <person name="Sun Q."/>
        </authorList>
    </citation>
    <scope>NUCLEOTIDE SEQUENCE [LARGE SCALE GENOMIC DNA]</scope>
    <source>
        <strain evidence="2 3">NSJ-45</strain>
    </source>
</reference>
<dbReference type="Gene3D" id="3.30.200.20">
    <property type="entry name" value="Phosphorylase Kinase, domain 1"/>
    <property type="match status" value="1"/>
</dbReference>
<protein>
    <submittedName>
        <fullName evidence="2">Phosphotransferase</fullName>
    </submittedName>
</protein>
<evidence type="ECO:0000313" key="3">
    <source>
        <dbReference type="Proteomes" id="UP000611796"/>
    </source>
</evidence>
<dbReference type="PANTHER" id="PTHR40086">
    <property type="entry name" value="PHOSPHOTRANSFERASE YTMP-RELATED"/>
    <property type="match status" value="1"/>
</dbReference>
<dbReference type="InterPro" id="IPR000835">
    <property type="entry name" value="HTH_MarR-typ"/>
</dbReference>
<gene>
    <name evidence="2" type="ORF">H8891_09715</name>
</gene>
<evidence type="ECO:0000259" key="1">
    <source>
        <dbReference type="SMART" id="SM00347"/>
    </source>
</evidence>
<sequence length="624" mass="73582">MNKEGVFVRRYSILKYINENENITQRNMSKALDISVGNINSAIKSMELENLIEVERKSNKQLYSLTKNGFEYMEKYIQKNKLEKISIHKNEEKKISQAVILAAGEKDVFKKPVSFLDLEDGKIIDRVIDILNNNGIEKIVIITGYKSEYFKVYENNPNITLVKSERYKWTGTMYSLSLAKDHISDDFILIENDMIFEERAIEELLKNKHRDCMLITSESGSGDEALIEIRDGYVYKMSKDMHQFNKIDGEMIGISKISYDVFNKMLDLFKENKNPYLNYEYALMDIARDYKIGYIKPDNLVWTEIDNEDHYYRAIKYVYPKLKRKEEEIKVNNIKLMLSDSLKIDIDDINSIEAVGGMTNKNYKVTINMEKYILRIPGNGTEAMINRQSEKYNTKIVSELGLDAEMLYFNEFNGIKLCKYINNAETINPKTAKREENMKLTTNILKKLHWSGSTFENEFNVFDKIREYEILLEENGGKKFNDYFEVREKVFKLKDTLEHYGIDLKPCHNDTVAENFVKDENRIYLIDWEYAGMNDPMWDLAAHILECDFNEDEEELFLDIYFENNMNEIHKAKILIYKICQDFLWSIWTNIKEANGDNFGTYGQDRYNRAKYNLKKFYSKHMGN</sequence>
<dbReference type="InterPro" id="IPR052077">
    <property type="entry name" value="CcrZ_PhaseVar_Mediator"/>
</dbReference>
<dbReference type="SUPFAM" id="SSF46785">
    <property type="entry name" value="Winged helix' DNA-binding domain"/>
    <property type="match status" value="1"/>
</dbReference>
<dbReference type="CDD" id="cd00090">
    <property type="entry name" value="HTH_ARSR"/>
    <property type="match status" value="1"/>
</dbReference>
<dbReference type="SMART" id="SM00347">
    <property type="entry name" value="HTH_MARR"/>
    <property type="match status" value="1"/>
</dbReference>
<dbReference type="Gene3D" id="3.90.1200.10">
    <property type="match status" value="1"/>
</dbReference>
<dbReference type="InterPro" id="IPR017190">
    <property type="entry name" value="Bifunc_CCT/choline_kinase"/>
</dbReference>
<name>A0ABR7K4Q8_9FIRM</name>
<dbReference type="InterPro" id="IPR036388">
    <property type="entry name" value="WH-like_DNA-bd_sf"/>
</dbReference>
<dbReference type="CDD" id="cd05151">
    <property type="entry name" value="ChoK-like"/>
    <property type="match status" value="1"/>
</dbReference>
<keyword evidence="3" id="KW-1185">Reference proteome</keyword>
<dbReference type="Pfam" id="PF12804">
    <property type="entry name" value="NTP_transf_3"/>
    <property type="match status" value="1"/>
</dbReference>
<evidence type="ECO:0000313" key="2">
    <source>
        <dbReference type="EMBL" id="MBC6004083.1"/>
    </source>
</evidence>
<dbReference type="InterPro" id="IPR029044">
    <property type="entry name" value="Nucleotide-diphossugar_trans"/>
</dbReference>
<dbReference type="InterPro" id="IPR011009">
    <property type="entry name" value="Kinase-like_dom_sf"/>
</dbReference>
<dbReference type="InterPro" id="IPR011991">
    <property type="entry name" value="ArsR-like_HTH"/>
</dbReference>
<dbReference type="SUPFAM" id="SSF56112">
    <property type="entry name" value="Protein kinase-like (PK-like)"/>
    <property type="match status" value="1"/>
</dbReference>
<dbReference type="InterPro" id="IPR025877">
    <property type="entry name" value="MobA-like_NTP_Trfase"/>
</dbReference>
<dbReference type="PANTHER" id="PTHR40086:SF1">
    <property type="entry name" value="CELL CYCLE REGULATOR CCRZ"/>
    <property type="match status" value="1"/>
</dbReference>
<dbReference type="SUPFAM" id="SSF53448">
    <property type="entry name" value="Nucleotide-diphospho-sugar transferases"/>
    <property type="match status" value="1"/>
</dbReference>
<dbReference type="EMBL" id="JACRWD010000002">
    <property type="protein sequence ID" value="MBC6004083.1"/>
    <property type="molecule type" value="Genomic_DNA"/>
</dbReference>
<accession>A0ABR7K4Q8</accession>